<feature type="coiled-coil region" evidence="16">
    <location>
        <begin position="695"/>
        <end position="741"/>
    </location>
</feature>
<feature type="region of interest" description="Disordered" evidence="17">
    <location>
        <begin position="405"/>
        <end position="469"/>
    </location>
</feature>
<dbReference type="SUPFAM" id="SSF56235">
    <property type="entry name" value="N-terminal nucleophile aminohydrolases (Ntn hydrolases)"/>
    <property type="match status" value="1"/>
</dbReference>
<gene>
    <name evidence="21" type="primary">ggt</name>
    <name evidence="21" type="ORF">H9895_06535</name>
</gene>
<comment type="caution">
    <text evidence="21">The sequence shown here is derived from an EMBL/GenBank/DDBJ whole genome shotgun (WGS) entry which is preliminary data.</text>
</comment>
<dbReference type="NCBIfam" id="TIGR01167">
    <property type="entry name" value="LPXTG_anchor"/>
    <property type="match status" value="1"/>
</dbReference>
<dbReference type="EC" id="2.3.2.2" evidence="21"/>
<evidence type="ECO:0000256" key="19">
    <source>
        <dbReference type="SAM" id="SignalP"/>
    </source>
</evidence>
<comment type="similarity">
    <text evidence="4">Belongs to the gamma-glutamyltransferase family.</text>
</comment>
<feature type="signal peptide" evidence="19">
    <location>
        <begin position="1"/>
        <end position="29"/>
    </location>
</feature>
<dbReference type="Pfam" id="PF07554">
    <property type="entry name" value="FIVAR"/>
    <property type="match status" value="2"/>
</dbReference>
<keyword evidence="5" id="KW-0134">Cell wall</keyword>
<dbReference type="Pfam" id="PF01019">
    <property type="entry name" value="G_glu_transpept"/>
    <property type="match status" value="1"/>
</dbReference>
<dbReference type="Gene3D" id="1.10.246.130">
    <property type="match status" value="1"/>
</dbReference>
<keyword evidence="16" id="KW-0175">Coiled coil</keyword>
<proteinExistence type="inferred from homology"/>
<keyword evidence="8 19" id="KW-0732">Signal</keyword>
<dbReference type="InterPro" id="IPR043137">
    <property type="entry name" value="GGT_ssub_C"/>
</dbReference>
<evidence type="ECO:0000256" key="2">
    <source>
        <dbReference type="ARBA" id="ARBA00001089"/>
    </source>
</evidence>
<comment type="catalytic activity">
    <reaction evidence="1">
        <text>an S-substituted glutathione + H2O = an S-substituted L-cysteinylglycine + L-glutamate</text>
        <dbReference type="Rhea" id="RHEA:59468"/>
        <dbReference type="ChEBI" id="CHEBI:15377"/>
        <dbReference type="ChEBI" id="CHEBI:29985"/>
        <dbReference type="ChEBI" id="CHEBI:90779"/>
        <dbReference type="ChEBI" id="CHEBI:143103"/>
        <dbReference type="EC" id="3.4.19.13"/>
    </reaction>
</comment>
<reference evidence="21" key="2">
    <citation type="submission" date="2021-04" db="EMBL/GenBank/DDBJ databases">
        <authorList>
            <person name="Gilroy R."/>
        </authorList>
    </citation>
    <scope>NUCLEOTIDE SEQUENCE</scope>
    <source>
        <strain evidence="21">CHK169-2315</strain>
    </source>
</reference>
<dbReference type="InterPro" id="IPR029055">
    <property type="entry name" value="Ntn_hydrolases_N"/>
</dbReference>
<dbReference type="NCBIfam" id="TIGR00066">
    <property type="entry name" value="g_glut_trans"/>
    <property type="match status" value="1"/>
</dbReference>
<feature type="compositionally biased region" description="Acidic residues" evidence="17">
    <location>
        <begin position="415"/>
        <end position="431"/>
    </location>
</feature>
<evidence type="ECO:0000256" key="8">
    <source>
        <dbReference type="ARBA" id="ARBA00022729"/>
    </source>
</evidence>
<feature type="transmembrane region" description="Helical" evidence="18">
    <location>
        <begin position="845"/>
        <end position="866"/>
    </location>
</feature>
<reference evidence="21" key="1">
    <citation type="journal article" date="2021" name="PeerJ">
        <title>Extensive microbial diversity within the chicken gut microbiome revealed by metagenomics and culture.</title>
        <authorList>
            <person name="Gilroy R."/>
            <person name="Ravi A."/>
            <person name="Getino M."/>
            <person name="Pursley I."/>
            <person name="Horton D.L."/>
            <person name="Alikhan N.F."/>
            <person name="Baker D."/>
            <person name="Gharbi K."/>
            <person name="Hall N."/>
            <person name="Watson M."/>
            <person name="Adriaenssens E.M."/>
            <person name="Foster-Nyarko E."/>
            <person name="Jarju S."/>
            <person name="Secka A."/>
            <person name="Antonio M."/>
            <person name="Oren A."/>
            <person name="Chaudhuri R.R."/>
            <person name="La Ragione R."/>
            <person name="Hildebrand F."/>
            <person name="Pallen M.J."/>
        </authorList>
    </citation>
    <scope>NUCLEOTIDE SEQUENCE</scope>
    <source>
        <strain evidence="21">CHK169-2315</strain>
    </source>
</reference>
<evidence type="ECO:0000313" key="21">
    <source>
        <dbReference type="EMBL" id="HIV74716.1"/>
    </source>
</evidence>
<feature type="chain" id="PRO_5039548240" evidence="19">
    <location>
        <begin position="30"/>
        <end position="872"/>
    </location>
</feature>
<evidence type="ECO:0000256" key="11">
    <source>
        <dbReference type="ARBA" id="ARBA00023145"/>
    </source>
</evidence>
<comment type="subcellular location">
    <subcellularLocation>
        <location evidence="3">Secreted</location>
        <location evidence="3">Cell wall</location>
        <topology evidence="3">Peptidoglycan-anchor</topology>
    </subcellularLocation>
</comment>
<dbReference type="PANTHER" id="PTHR43199">
    <property type="entry name" value="GLUTATHIONE HYDROLASE"/>
    <property type="match status" value="1"/>
</dbReference>
<dbReference type="AlphaFoldDB" id="A0A9D1PLQ1"/>
<evidence type="ECO:0000256" key="4">
    <source>
        <dbReference type="ARBA" id="ARBA00009381"/>
    </source>
</evidence>
<name>A0A9D1PLQ1_9BACI</name>
<dbReference type="InterPro" id="IPR000101">
    <property type="entry name" value="GGT_peptidase"/>
</dbReference>
<organism evidence="21 22">
    <name type="scientific">Candidatus Pseudogracilibacillus intestinigallinarum</name>
    <dbReference type="NCBI Taxonomy" id="2838742"/>
    <lineage>
        <taxon>Bacteria</taxon>
        <taxon>Bacillati</taxon>
        <taxon>Bacillota</taxon>
        <taxon>Bacilli</taxon>
        <taxon>Bacillales</taxon>
        <taxon>Bacillaceae</taxon>
        <taxon>Pseudogracilibacillus</taxon>
    </lineage>
</organism>
<feature type="active site" description="Nucleophile" evidence="14">
    <location>
        <position position="470"/>
    </location>
</feature>
<feature type="binding site" evidence="15">
    <location>
        <position position="120"/>
    </location>
    <ligand>
        <name>L-glutamate</name>
        <dbReference type="ChEBI" id="CHEBI:29985"/>
    </ligand>
</feature>
<evidence type="ECO:0000256" key="18">
    <source>
        <dbReference type="SAM" id="Phobius"/>
    </source>
</evidence>
<keyword evidence="18" id="KW-0812">Transmembrane</keyword>
<evidence type="ECO:0000256" key="10">
    <source>
        <dbReference type="ARBA" id="ARBA00023088"/>
    </source>
</evidence>
<feature type="domain" description="Gram-positive cocci surface proteins LPxTG" evidence="20">
    <location>
        <begin position="839"/>
        <end position="872"/>
    </location>
</feature>
<sequence>MRNRVCKLGSIIATIMLLFFSFSQNITYAQTNTEGDPPDNPGVKEEQTDIGEKGMVVTAHPEATEIGAEVLRQGGNAMDAAAAIQLALNVVEPQMSGIGGGGFIMYYDAETKEVFVLNSREKAPGGATEDMFIDPETGDPFPFADRVESGLSVGVPGTLKGLEDGLKEWGTMSLEELIDPAIELAEEGHNVNWALANAIESNATKLSKTEAGKVFVPNGQPLKEGDLLVQEDLAKTFKLIKEKGTDVFYNGEIAQSLVDEVQDNGGSMDMQDLKQYSTDMETPVKGNYKGYDIYSMPPPSSGGLVVIQLLSMFEQLDLTQWDIRSTEKYHHLVEAYHLAYADRGQYMGDENYIDVPKNGLIHPEYIAKRIALIDPNKANDNVEPGNPCEFETEEIDDVCADYASVEDESKQGEEGSTEETELNGEEDEKEEAQETKGEYDQEENEEATNDGEISVENNVEEEEGRVEGETTHFTVADQWGNMVSFTTTIEQVFGSGMMVPGYGVMLNNELTDFDATPGGANQVEPNKRPLSSMSPTIVLKDGEPFMTVGSPGGTTIITSVAQVILNVIGYDQELKDAIEEPRLFSSAYPSIRWEYGVPGDVREKMIEMGHEWEEQNLEIGNVNSLLIKDNMYYGAADSTREGVAIGLTEEDFAEEIDVTKLEEALKEAEKLNKSDYTKKSWEKLDDAIKSAQNLLSDEQKTQEEVDATLKKLNEAMNELEKKQKDVDKSTLEKEVKQAEKLNEADYTKDSWDKFQAVLKSAQTILSKENATEKEVKEALTALKNSVKELKLKDKKEPNDAKEIGESNTNNNEQIMDGNNAETTIVKNDNDDTNKKGGILPNTGTAIFNILLIGVGLLIVGVILFVIRKRKVS</sequence>
<feature type="binding site" evidence="15">
    <location>
        <position position="553"/>
    </location>
    <ligand>
        <name>L-glutamate</name>
        <dbReference type="ChEBI" id="CHEBI:29985"/>
    </ligand>
</feature>
<evidence type="ECO:0000256" key="1">
    <source>
        <dbReference type="ARBA" id="ARBA00001049"/>
    </source>
</evidence>
<feature type="binding site" evidence="15">
    <location>
        <position position="512"/>
    </location>
    <ligand>
        <name>L-glutamate</name>
        <dbReference type="ChEBI" id="CHEBI:29985"/>
    </ligand>
</feature>
<dbReference type="EMBL" id="DXHX01000101">
    <property type="protein sequence ID" value="HIV74716.1"/>
    <property type="molecule type" value="Genomic_DNA"/>
</dbReference>
<evidence type="ECO:0000259" key="20">
    <source>
        <dbReference type="PROSITE" id="PS50847"/>
    </source>
</evidence>
<keyword evidence="12 21" id="KW-0012">Acyltransferase</keyword>
<dbReference type="PROSITE" id="PS00462">
    <property type="entry name" value="G_GLU_TRANSPEPTIDASE"/>
    <property type="match status" value="1"/>
</dbReference>
<dbReference type="Proteomes" id="UP000823937">
    <property type="component" value="Unassembled WGS sequence"/>
</dbReference>
<comment type="catalytic activity">
    <reaction evidence="13">
        <text>an N-terminal (5-L-glutamyl)-[peptide] + an alpha-amino acid = 5-L-glutamyl amino acid + an N-terminal L-alpha-aminoacyl-[peptide]</text>
        <dbReference type="Rhea" id="RHEA:23904"/>
        <dbReference type="Rhea" id="RHEA-COMP:9780"/>
        <dbReference type="Rhea" id="RHEA-COMP:9795"/>
        <dbReference type="ChEBI" id="CHEBI:77644"/>
        <dbReference type="ChEBI" id="CHEBI:78597"/>
        <dbReference type="ChEBI" id="CHEBI:78599"/>
        <dbReference type="ChEBI" id="CHEBI:78608"/>
        <dbReference type="EC" id="2.3.2.2"/>
    </reaction>
</comment>
<keyword evidence="18" id="KW-0472">Membrane</keyword>
<keyword evidence="11" id="KW-0865">Zymogen</keyword>
<dbReference type="Pfam" id="PF00746">
    <property type="entry name" value="Gram_pos_anchor"/>
    <property type="match status" value="1"/>
</dbReference>
<evidence type="ECO:0000256" key="6">
    <source>
        <dbReference type="ARBA" id="ARBA00022525"/>
    </source>
</evidence>
<keyword evidence="10" id="KW-0572">Peptidoglycan-anchor</keyword>
<evidence type="ECO:0000256" key="16">
    <source>
        <dbReference type="SAM" id="Coils"/>
    </source>
</evidence>
<evidence type="ECO:0000256" key="12">
    <source>
        <dbReference type="ARBA" id="ARBA00023315"/>
    </source>
</evidence>
<evidence type="ECO:0000256" key="17">
    <source>
        <dbReference type="SAM" id="MobiDB-lite"/>
    </source>
</evidence>
<feature type="compositionally biased region" description="Acidic residues" evidence="17">
    <location>
        <begin position="440"/>
        <end position="449"/>
    </location>
</feature>
<feature type="compositionally biased region" description="Basic and acidic residues" evidence="17">
    <location>
        <begin position="793"/>
        <end position="804"/>
    </location>
</feature>
<dbReference type="GO" id="GO:0006751">
    <property type="term" value="P:glutathione catabolic process"/>
    <property type="evidence" value="ECO:0007669"/>
    <property type="project" value="InterPro"/>
</dbReference>
<evidence type="ECO:0000313" key="22">
    <source>
        <dbReference type="Proteomes" id="UP000823937"/>
    </source>
</evidence>
<dbReference type="InterPro" id="IPR055262">
    <property type="entry name" value="GGT_CS"/>
</dbReference>
<protein>
    <submittedName>
        <fullName evidence="21">Gamma-glutamyltransferase</fullName>
        <ecNumber evidence="21">2.3.2.2</ecNumber>
    </submittedName>
</protein>
<dbReference type="PRINTS" id="PR01210">
    <property type="entry name" value="GGTRANSPTASE"/>
</dbReference>
<evidence type="ECO:0000256" key="5">
    <source>
        <dbReference type="ARBA" id="ARBA00022512"/>
    </source>
</evidence>
<dbReference type="Gene3D" id="3.60.20.40">
    <property type="match status" value="1"/>
</dbReference>
<dbReference type="InterPro" id="IPR019931">
    <property type="entry name" value="LPXTG_anchor"/>
</dbReference>
<feature type="region of interest" description="Disordered" evidence="17">
    <location>
        <begin position="793"/>
        <end position="818"/>
    </location>
</feature>
<dbReference type="Gene3D" id="1.20.1270.70">
    <property type="entry name" value="Designed single chain three-helix bundle"/>
    <property type="match status" value="1"/>
</dbReference>
<evidence type="ECO:0000256" key="9">
    <source>
        <dbReference type="ARBA" id="ARBA00022801"/>
    </source>
</evidence>
<keyword evidence="18" id="KW-1133">Transmembrane helix</keyword>
<dbReference type="GO" id="GO:0103068">
    <property type="term" value="F:leukotriene C4 gamma-glutamyl transferase activity"/>
    <property type="evidence" value="ECO:0007669"/>
    <property type="project" value="UniProtKB-EC"/>
</dbReference>
<dbReference type="InterPro" id="IPR043138">
    <property type="entry name" value="GGT_lsub"/>
</dbReference>
<evidence type="ECO:0000256" key="7">
    <source>
        <dbReference type="ARBA" id="ARBA00022679"/>
    </source>
</evidence>
<dbReference type="InterPro" id="IPR051792">
    <property type="entry name" value="GGT_bact"/>
</dbReference>
<feature type="binding site" evidence="15">
    <location>
        <begin position="531"/>
        <end position="532"/>
    </location>
    <ligand>
        <name>L-glutamate</name>
        <dbReference type="ChEBI" id="CHEBI:29985"/>
    </ligand>
</feature>
<evidence type="ECO:0000256" key="3">
    <source>
        <dbReference type="ARBA" id="ARBA00004168"/>
    </source>
</evidence>
<evidence type="ECO:0000256" key="15">
    <source>
        <dbReference type="PIRSR" id="PIRSR600101-2"/>
    </source>
</evidence>
<keyword evidence="7 21" id="KW-0808">Transferase</keyword>
<dbReference type="PROSITE" id="PS50847">
    <property type="entry name" value="GRAM_POS_ANCHORING"/>
    <property type="match status" value="1"/>
</dbReference>
<comment type="catalytic activity">
    <reaction evidence="2">
        <text>glutathione + H2O = L-cysteinylglycine + L-glutamate</text>
        <dbReference type="Rhea" id="RHEA:28807"/>
        <dbReference type="ChEBI" id="CHEBI:15377"/>
        <dbReference type="ChEBI" id="CHEBI:29985"/>
        <dbReference type="ChEBI" id="CHEBI:57925"/>
        <dbReference type="ChEBI" id="CHEBI:61694"/>
        <dbReference type="EC" id="3.4.19.13"/>
    </reaction>
</comment>
<keyword evidence="9" id="KW-0378">Hydrolase</keyword>
<evidence type="ECO:0000256" key="14">
    <source>
        <dbReference type="PIRSR" id="PIRSR600101-1"/>
    </source>
</evidence>
<dbReference type="GO" id="GO:0036374">
    <property type="term" value="F:glutathione hydrolase activity"/>
    <property type="evidence" value="ECO:0007669"/>
    <property type="project" value="UniProtKB-EC"/>
</dbReference>
<dbReference type="Gene3D" id="1.20.1270.90">
    <property type="entry name" value="AF1782-like"/>
    <property type="match status" value="1"/>
</dbReference>
<accession>A0A9D1PLQ1</accession>
<evidence type="ECO:0000256" key="13">
    <source>
        <dbReference type="ARBA" id="ARBA00047417"/>
    </source>
</evidence>
<dbReference type="PANTHER" id="PTHR43199:SF1">
    <property type="entry name" value="GLUTATHIONE HYDROLASE PROENZYME"/>
    <property type="match status" value="1"/>
</dbReference>
<keyword evidence="6" id="KW-0964">Secreted</keyword>